<dbReference type="Proteomes" id="UP000295830">
    <property type="component" value="Unassembled WGS sequence"/>
</dbReference>
<gene>
    <name evidence="1" type="ORF">DES49_1543</name>
</gene>
<reference evidence="1 2" key="1">
    <citation type="submission" date="2019-03" db="EMBL/GenBank/DDBJ databases">
        <title>Genomic Encyclopedia of Type Strains, Phase IV (KMG-IV): sequencing the most valuable type-strain genomes for metagenomic binning, comparative biology and taxonomic classification.</title>
        <authorList>
            <person name="Goeker M."/>
        </authorList>
    </citation>
    <scope>NUCLEOTIDE SEQUENCE [LARGE SCALE GENOMIC DNA]</scope>
    <source>
        <strain evidence="1 2">DSM 15505</strain>
    </source>
</reference>
<evidence type="ECO:0000313" key="1">
    <source>
        <dbReference type="EMBL" id="TDT41452.1"/>
    </source>
</evidence>
<dbReference type="EMBL" id="SOAX01000003">
    <property type="protein sequence ID" value="TDT41452.1"/>
    <property type="molecule type" value="Genomic_DNA"/>
</dbReference>
<protein>
    <submittedName>
        <fullName evidence="1">SOUL heme-binding protein</fullName>
    </submittedName>
</protein>
<dbReference type="AlphaFoldDB" id="A0A4R7JT23"/>
<dbReference type="OrthoDB" id="2156220at2"/>
<dbReference type="Gene3D" id="3.20.80.10">
    <property type="entry name" value="Regulatory factor, effector binding domain"/>
    <property type="match status" value="1"/>
</dbReference>
<dbReference type="RefSeq" id="WP_133735820.1">
    <property type="nucleotide sequence ID" value="NZ_SOAX01000003.1"/>
</dbReference>
<evidence type="ECO:0000313" key="2">
    <source>
        <dbReference type="Proteomes" id="UP000295830"/>
    </source>
</evidence>
<organism evidence="1 2">
    <name type="scientific">Halospina denitrificans</name>
    <dbReference type="NCBI Taxonomy" id="332522"/>
    <lineage>
        <taxon>Bacteria</taxon>
        <taxon>Pseudomonadati</taxon>
        <taxon>Pseudomonadota</taxon>
        <taxon>Gammaproteobacteria</taxon>
        <taxon>Halospina</taxon>
    </lineage>
</organism>
<dbReference type="SUPFAM" id="SSF55136">
    <property type="entry name" value="Probable bacterial effector-binding domain"/>
    <property type="match status" value="1"/>
</dbReference>
<dbReference type="PANTHER" id="PTHR11220:SF1">
    <property type="entry name" value="HEME-BINDING PROTEIN 2"/>
    <property type="match status" value="1"/>
</dbReference>
<dbReference type="PANTHER" id="PTHR11220">
    <property type="entry name" value="HEME-BINDING PROTEIN-RELATED"/>
    <property type="match status" value="1"/>
</dbReference>
<dbReference type="InterPro" id="IPR006917">
    <property type="entry name" value="SOUL_heme-bd"/>
</dbReference>
<name>A0A4R7JT23_9GAMM</name>
<keyword evidence="2" id="KW-1185">Reference proteome</keyword>
<dbReference type="InterPro" id="IPR011256">
    <property type="entry name" value="Reg_factor_effector_dom_sf"/>
</dbReference>
<comment type="caution">
    <text evidence="1">The sequence shown here is derived from an EMBL/GenBank/DDBJ whole genome shotgun (WGS) entry which is preliminary data.</text>
</comment>
<sequence length="213" mass="24138">MRRLTTIVALTISFLFLEGCSVFVEEPPYERIKKDGSFELRDYPSVVVAQTTVDASMEEAGGEAFQRLFGYISGENGGEADISMTSPVTQTPSSQEIAMTAPVGQRKTDTGWVVSFVMPESYTLENLPRPTNPEVTLHKVPPRRVAVIRYSGTWSAKRYRTHLEKLQTWVSENSLEVTDEPIWARYNPPFMPWFLRRNEIMIPVARSLEEQSG</sequence>
<proteinExistence type="predicted"/>
<accession>A0A4R7JT23</accession>
<dbReference type="Pfam" id="PF04832">
    <property type="entry name" value="SOUL"/>
    <property type="match status" value="1"/>
</dbReference>